<dbReference type="Gene3D" id="2.60.210.10">
    <property type="entry name" value="Apoptosis, Tumor Necrosis Factor Receptor Associated Protein 2, Chain A"/>
    <property type="match status" value="1"/>
</dbReference>
<dbReference type="SUPFAM" id="SSF49599">
    <property type="entry name" value="TRAF domain-like"/>
    <property type="match status" value="1"/>
</dbReference>
<feature type="coiled-coil region" evidence="2">
    <location>
        <begin position="132"/>
        <end position="159"/>
    </location>
</feature>
<evidence type="ECO:0000313" key="4">
    <source>
        <dbReference type="EMBL" id="THF99017.1"/>
    </source>
</evidence>
<dbReference type="Pfam" id="PF22486">
    <property type="entry name" value="MATH_2"/>
    <property type="match status" value="1"/>
</dbReference>
<evidence type="ECO:0000259" key="3">
    <source>
        <dbReference type="PROSITE" id="PS50144"/>
    </source>
</evidence>
<evidence type="ECO:0000256" key="2">
    <source>
        <dbReference type="SAM" id="Coils"/>
    </source>
</evidence>
<dbReference type="EMBL" id="SDRB02012085">
    <property type="protein sequence ID" value="THF99017.1"/>
    <property type="molecule type" value="Genomic_DNA"/>
</dbReference>
<evidence type="ECO:0000313" key="5">
    <source>
        <dbReference type="Proteomes" id="UP000306102"/>
    </source>
</evidence>
<dbReference type="STRING" id="542762.A0A4S4D991"/>
<evidence type="ECO:0000256" key="1">
    <source>
        <dbReference type="ARBA" id="ARBA00023054"/>
    </source>
</evidence>
<comment type="caution">
    <text evidence="4">The sequence shown here is derived from an EMBL/GenBank/DDBJ whole genome shotgun (WGS) entry which is preliminary data.</text>
</comment>
<dbReference type="AlphaFoldDB" id="A0A4S4D991"/>
<proteinExistence type="predicted"/>
<keyword evidence="5" id="KW-1185">Reference proteome</keyword>
<organism evidence="4 5">
    <name type="scientific">Camellia sinensis var. sinensis</name>
    <name type="common">China tea</name>
    <dbReference type="NCBI Taxonomy" id="542762"/>
    <lineage>
        <taxon>Eukaryota</taxon>
        <taxon>Viridiplantae</taxon>
        <taxon>Streptophyta</taxon>
        <taxon>Embryophyta</taxon>
        <taxon>Tracheophyta</taxon>
        <taxon>Spermatophyta</taxon>
        <taxon>Magnoliopsida</taxon>
        <taxon>eudicotyledons</taxon>
        <taxon>Gunneridae</taxon>
        <taxon>Pentapetalae</taxon>
        <taxon>asterids</taxon>
        <taxon>Ericales</taxon>
        <taxon>Theaceae</taxon>
        <taxon>Camellia</taxon>
    </lineage>
</organism>
<protein>
    <recommendedName>
        <fullName evidence="3">MATH domain-containing protein</fullName>
    </recommendedName>
</protein>
<feature type="domain" description="MATH" evidence="3">
    <location>
        <begin position="1"/>
        <end position="117"/>
    </location>
</feature>
<sequence>MDLGLGANLVRRRYICGIGTFKFIFMWLWKLESSKSPRTADRDRGRQRRPRSSSSRLDLHLLVFSDVDRGCRKLETQHEFNSRESDWGFPSFMPLSELHDPSKGFLVNDTIVVEVDFTGQSHDLKKEKIICNADKKDRAEHLRIRLKKEHEEKEQKRTEKAEAHLYTIMKVARDEDLLEQIGRDIYFDLVDHDKVRSSRIQKQMPFNLFKVLSITLLSFEFG</sequence>
<dbReference type="PANTHER" id="PTHR46236">
    <property type="entry name" value="TRAF-LIKE SUPERFAMILY PROTEIN"/>
    <property type="match status" value="1"/>
</dbReference>
<dbReference type="PROSITE" id="PS50144">
    <property type="entry name" value="MATH"/>
    <property type="match status" value="1"/>
</dbReference>
<dbReference type="InterPro" id="IPR002083">
    <property type="entry name" value="MATH/TRAF_dom"/>
</dbReference>
<name>A0A4S4D991_CAMSN</name>
<accession>A0A4S4D991</accession>
<dbReference type="InterPro" id="IPR050804">
    <property type="entry name" value="MCC"/>
</dbReference>
<dbReference type="InterPro" id="IPR008974">
    <property type="entry name" value="TRAF-like"/>
</dbReference>
<dbReference type="Proteomes" id="UP000306102">
    <property type="component" value="Unassembled WGS sequence"/>
</dbReference>
<reference evidence="4 5" key="1">
    <citation type="journal article" date="2018" name="Proc. Natl. Acad. Sci. U.S.A.">
        <title>Draft genome sequence of Camellia sinensis var. sinensis provides insights into the evolution of the tea genome and tea quality.</title>
        <authorList>
            <person name="Wei C."/>
            <person name="Yang H."/>
            <person name="Wang S."/>
            <person name="Zhao J."/>
            <person name="Liu C."/>
            <person name="Gao L."/>
            <person name="Xia E."/>
            <person name="Lu Y."/>
            <person name="Tai Y."/>
            <person name="She G."/>
            <person name="Sun J."/>
            <person name="Cao H."/>
            <person name="Tong W."/>
            <person name="Gao Q."/>
            <person name="Li Y."/>
            <person name="Deng W."/>
            <person name="Jiang X."/>
            <person name="Wang W."/>
            <person name="Chen Q."/>
            <person name="Zhang S."/>
            <person name="Li H."/>
            <person name="Wu J."/>
            <person name="Wang P."/>
            <person name="Li P."/>
            <person name="Shi C."/>
            <person name="Zheng F."/>
            <person name="Jian J."/>
            <person name="Huang B."/>
            <person name="Shan D."/>
            <person name="Shi M."/>
            <person name="Fang C."/>
            <person name="Yue Y."/>
            <person name="Li F."/>
            <person name="Li D."/>
            <person name="Wei S."/>
            <person name="Han B."/>
            <person name="Jiang C."/>
            <person name="Yin Y."/>
            <person name="Xia T."/>
            <person name="Zhang Z."/>
            <person name="Bennetzen J.L."/>
            <person name="Zhao S."/>
            <person name="Wan X."/>
        </authorList>
    </citation>
    <scope>NUCLEOTIDE SEQUENCE [LARGE SCALE GENOMIC DNA]</scope>
    <source>
        <strain evidence="5">cv. Shuchazao</strain>
        <tissue evidence="4">Leaf</tissue>
    </source>
</reference>
<dbReference type="PANTHER" id="PTHR46236:SF35">
    <property type="entry name" value="MATH DOMAIN-CONTAINING PROTEIN"/>
    <property type="match status" value="1"/>
</dbReference>
<keyword evidence="1 2" id="KW-0175">Coiled coil</keyword>
<gene>
    <name evidence="4" type="ORF">TEA_017932</name>
</gene>